<dbReference type="EMBL" id="BGZK01000051">
    <property type="protein sequence ID" value="GBP12449.1"/>
    <property type="molecule type" value="Genomic_DNA"/>
</dbReference>
<keyword evidence="2" id="KW-1185">Reference proteome</keyword>
<protein>
    <submittedName>
        <fullName evidence="1">Uncharacterized protein</fullName>
    </submittedName>
</protein>
<accession>A0A4C1TD75</accession>
<sequence>MTVVFFAASGRHSGAGSESFIIDSRLPTLLGRVSLKYRRAQLNRSARDIGVTSCCQWREKLPRPPGPAPPAARQRFSLDVDSAFILLGDLL</sequence>
<comment type="caution">
    <text evidence="1">The sequence shown here is derived from an EMBL/GenBank/DDBJ whole genome shotgun (WGS) entry which is preliminary data.</text>
</comment>
<evidence type="ECO:0000313" key="2">
    <source>
        <dbReference type="Proteomes" id="UP000299102"/>
    </source>
</evidence>
<dbReference type="Proteomes" id="UP000299102">
    <property type="component" value="Unassembled WGS sequence"/>
</dbReference>
<organism evidence="1 2">
    <name type="scientific">Eumeta variegata</name>
    <name type="common">Bagworm moth</name>
    <name type="synonym">Eumeta japonica</name>
    <dbReference type="NCBI Taxonomy" id="151549"/>
    <lineage>
        <taxon>Eukaryota</taxon>
        <taxon>Metazoa</taxon>
        <taxon>Ecdysozoa</taxon>
        <taxon>Arthropoda</taxon>
        <taxon>Hexapoda</taxon>
        <taxon>Insecta</taxon>
        <taxon>Pterygota</taxon>
        <taxon>Neoptera</taxon>
        <taxon>Endopterygota</taxon>
        <taxon>Lepidoptera</taxon>
        <taxon>Glossata</taxon>
        <taxon>Ditrysia</taxon>
        <taxon>Tineoidea</taxon>
        <taxon>Psychidae</taxon>
        <taxon>Oiketicinae</taxon>
        <taxon>Eumeta</taxon>
    </lineage>
</organism>
<dbReference type="AlphaFoldDB" id="A0A4C1TD75"/>
<evidence type="ECO:0000313" key="1">
    <source>
        <dbReference type="EMBL" id="GBP12449.1"/>
    </source>
</evidence>
<reference evidence="1 2" key="1">
    <citation type="journal article" date="2019" name="Commun. Biol.">
        <title>The bagworm genome reveals a unique fibroin gene that provides high tensile strength.</title>
        <authorList>
            <person name="Kono N."/>
            <person name="Nakamura H."/>
            <person name="Ohtoshi R."/>
            <person name="Tomita M."/>
            <person name="Numata K."/>
            <person name="Arakawa K."/>
        </authorList>
    </citation>
    <scope>NUCLEOTIDE SEQUENCE [LARGE SCALE GENOMIC DNA]</scope>
</reference>
<name>A0A4C1TD75_EUMVA</name>
<gene>
    <name evidence="1" type="ORF">EVAR_75859_1</name>
</gene>
<proteinExistence type="predicted"/>